<gene>
    <name evidence="1" type="ORF">TorRG33x02_138600</name>
</gene>
<dbReference type="InParanoid" id="A0A2P5EXY0"/>
<evidence type="ECO:0000313" key="2">
    <source>
        <dbReference type="Proteomes" id="UP000237000"/>
    </source>
</evidence>
<reference evidence="2" key="1">
    <citation type="submission" date="2016-06" db="EMBL/GenBank/DDBJ databases">
        <title>Parallel loss of symbiosis genes in relatives of nitrogen-fixing non-legume Parasponia.</title>
        <authorList>
            <person name="Van Velzen R."/>
            <person name="Holmer R."/>
            <person name="Bu F."/>
            <person name="Rutten L."/>
            <person name="Van Zeijl A."/>
            <person name="Liu W."/>
            <person name="Santuari L."/>
            <person name="Cao Q."/>
            <person name="Sharma T."/>
            <person name="Shen D."/>
            <person name="Roswanjaya Y."/>
            <person name="Wardhani T."/>
            <person name="Kalhor M.S."/>
            <person name="Jansen J."/>
            <person name="Van den Hoogen J."/>
            <person name="Gungor B."/>
            <person name="Hartog M."/>
            <person name="Hontelez J."/>
            <person name="Verver J."/>
            <person name="Yang W.-C."/>
            <person name="Schijlen E."/>
            <person name="Repin R."/>
            <person name="Schilthuizen M."/>
            <person name="Schranz E."/>
            <person name="Heidstra R."/>
            <person name="Miyata K."/>
            <person name="Fedorova E."/>
            <person name="Kohlen W."/>
            <person name="Bisseling T."/>
            <person name="Smit S."/>
            <person name="Geurts R."/>
        </authorList>
    </citation>
    <scope>NUCLEOTIDE SEQUENCE [LARGE SCALE GENOMIC DNA]</scope>
    <source>
        <strain evidence="2">cv. RG33-2</strain>
    </source>
</reference>
<sequence>MSLLPIKSGNNASRSHPLRILKVFGFLNTRSFMVRIPCREKRLSITSHWKPPSFGCLKLNVDADVPKNGDRAGIGVVIRDHLD</sequence>
<comment type="caution">
    <text evidence="1">The sequence shown here is derived from an EMBL/GenBank/DDBJ whole genome shotgun (WGS) entry which is preliminary data.</text>
</comment>
<protein>
    <submittedName>
        <fullName evidence="1">Uncharacterized protein</fullName>
    </submittedName>
</protein>
<evidence type="ECO:0000313" key="1">
    <source>
        <dbReference type="EMBL" id="PON90391.1"/>
    </source>
</evidence>
<name>A0A2P5EXY0_TREOI</name>
<accession>A0A2P5EXY0</accession>
<organism evidence="1 2">
    <name type="scientific">Trema orientale</name>
    <name type="common">Charcoal tree</name>
    <name type="synonym">Celtis orientalis</name>
    <dbReference type="NCBI Taxonomy" id="63057"/>
    <lineage>
        <taxon>Eukaryota</taxon>
        <taxon>Viridiplantae</taxon>
        <taxon>Streptophyta</taxon>
        <taxon>Embryophyta</taxon>
        <taxon>Tracheophyta</taxon>
        <taxon>Spermatophyta</taxon>
        <taxon>Magnoliopsida</taxon>
        <taxon>eudicotyledons</taxon>
        <taxon>Gunneridae</taxon>
        <taxon>Pentapetalae</taxon>
        <taxon>rosids</taxon>
        <taxon>fabids</taxon>
        <taxon>Rosales</taxon>
        <taxon>Cannabaceae</taxon>
        <taxon>Trema</taxon>
    </lineage>
</organism>
<keyword evidence="2" id="KW-1185">Reference proteome</keyword>
<dbReference type="Proteomes" id="UP000237000">
    <property type="component" value="Unassembled WGS sequence"/>
</dbReference>
<dbReference type="AlphaFoldDB" id="A0A2P5EXY0"/>
<dbReference type="EMBL" id="JXTC01000084">
    <property type="protein sequence ID" value="PON90391.1"/>
    <property type="molecule type" value="Genomic_DNA"/>
</dbReference>
<proteinExistence type="predicted"/>